<evidence type="ECO:0000256" key="1">
    <source>
        <dbReference type="ARBA" id="ARBA00043985"/>
    </source>
</evidence>
<dbReference type="PANTHER" id="PTHR31088:SF6">
    <property type="entry name" value="PHAGE SHOCK PROTEIN A"/>
    <property type="match status" value="1"/>
</dbReference>
<protein>
    <submittedName>
        <fullName evidence="3">Phage shock protein A homolog</fullName>
    </submittedName>
</protein>
<dbReference type="Pfam" id="PF04012">
    <property type="entry name" value="PspA_IM30"/>
    <property type="match status" value="1"/>
</dbReference>
<reference evidence="4 5" key="2">
    <citation type="submission" date="2015-01" db="EMBL/GenBank/DDBJ databases">
        <title>Draft Genome Sequences of Four Bacillus thermoamylovorans Strains, Isolated From Food Products.</title>
        <authorList>
            <person name="Krawcyk A.O."/>
            <person name="Berendsen E.M."/>
            <person name="Eijlander R.T."/>
            <person name="de Jong A."/>
            <person name="Wells-Bennik M."/>
            <person name="Kuipers O.P."/>
        </authorList>
    </citation>
    <scope>NUCLEOTIDE SEQUENCE [LARGE SCALE GENOMIC DNA]</scope>
    <source>
        <strain evidence="4 5">B4167</strain>
    </source>
</reference>
<dbReference type="OrthoDB" id="9779630at2"/>
<dbReference type="EMBL" id="CCRF01000059">
    <property type="protein sequence ID" value="CEE01716.1"/>
    <property type="molecule type" value="Genomic_DNA"/>
</dbReference>
<dbReference type="GeneID" id="92961104"/>
<dbReference type="STRING" id="35841.B4167_2283"/>
<organism evidence="3 6">
    <name type="scientific">Caldibacillus thermoamylovorans</name>
    <dbReference type="NCBI Taxonomy" id="35841"/>
    <lineage>
        <taxon>Bacteria</taxon>
        <taxon>Bacillati</taxon>
        <taxon>Bacillota</taxon>
        <taxon>Bacilli</taxon>
        <taxon>Bacillales</taxon>
        <taxon>Bacillaceae</taxon>
        <taxon>Caldibacillus</taxon>
    </lineage>
</organism>
<proteinExistence type="inferred from homology"/>
<evidence type="ECO:0000256" key="2">
    <source>
        <dbReference type="SAM" id="Coils"/>
    </source>
</evidence>
<keyword evidence="6" id="KW-1185">Reference proteome</keyword>
<sequence>MSILTRFKDIMASNINALLDKAEDPEKMIDQYLRNLNRDLGNVKAETASVMAEEQRAKRVLAECKSDIEKMEKYAIKALEAGNEDDARKFLERKTQLAEKQTAFQSAYNLAASNASQMRQMHDKLVSDINELEAKRSMLKAKWSVAKTQQRLNQIGSSVTDANNTSSAFGRMEDKINRALDEANAMAELNKKPEDDLDELADKYEQKTSVDDELAALKAKLKQDE</sequence>
<evidence type="ECO:0000313" key="5">
    <source>
        <dbReference type="Proteomes" id="UP000032076"/>
    </source>
</evidence>
<dbReference type="eggNOG" id="COG1842">
    <property type="taxonomic scope" value="Bacteria"/>
</dbReference>
<evidence type="ECO:0000313" key="3">
    <source>
        <dbReference type="EMBL" id="CEE01716.1"/>
    </source>
</evidence>
<evidence type="ECO:0000313" key="4">
    <source>
        <dbReference type="EMBL" id="KIO73237.1"/>
    </source>
</evidence>
<reference evidence="3 6" key="1">
    <citation type="submission" date="2014-07" db="EMBL/GenBank/DDBJ databases">
        <authorList>
            <person name="Wibberg Daniel"/>
        </authorList>
    </citation>
    <scope>NUCLEOTIDE SEQUENCE [LARGE SCALE GENOMIC DNA]</scope>
</reference>
<dbReference type="AlphaFoldDB" id="A0A090IUF7"/>
<dbReference type="Proteomes" id="UP000032076">
    <property type="component" value="Unassembled WGS sequence"/>
</dbReference>
<comment type="similarity">
    <text evidence="1">Belongs to the PspA/Vipp/IM30 family.</text>
</comment>
<dbReference type="PATRIC" id="fig|35841.6.peg.3634"/>
<dbReference type="RefSeq" id="WP_034770406.1">
    <property type="nucleotide sequence ID" value="NZ_CCRF01000059.1"/>
</dbReference>
<dbReference type="PANTHER" id="PTHR31088">
    <property type="entry name" value="MEMBRANE-ASSOCIATED PROTEIN VIPP1, CHLOROPLASTIC"/>
    <property type="match status" value="1"/>
</dbReference>
<dbReference type="EMBL" id="JXLU01000054">
    <property type="protein sequence ID" value="KIO73237.1"/>
    <property type="molecule type" value="Genomic_DNA"/>
</dbReference>
<accession>A0A090IUF7</accession>
<evidence type="ECO:0000313" key="6">
    <source>
        <dbReference type="Proteomes" id="UP000040576"/>
    </source>
</evidence>
<feature type="coiled-coil region" evidence="2">
    <location>
        <begin position="115"/>
        <end position="142"/>
    </location>
</feature>
<gene>
    <name evidence="3" type="primary">ydjF1</name>
    <name evidence="4" type="ORF">B4167_2283</name>
    <name evidence="3" type="ORF">BT1A1_1894</name>
</gene>
<name>A0A090IUF7_9BACI</name>
<keyword evidence="2" id="KW-0175">Coiled coil</keyword>
<dbReference type="InterPro" id="IPR007157">
    <property type="entry name" value="PspA_VIPP1"/>
</dbReference>
<dbReference type="Proteomes" id="UP000040576">
    <property type="component" value="Unassembled WGS sequence"/>
</dbReference>